<evidence type="ECO:0000313" key="5">
    <source>
        <dbReference type="Proteomes" id="UP001500393"/>
    </source>
</evidence>
<feature type="domain" description="Gfo/Idh/MocA-like oxidoreductase N-terminal" evidence="2">
    <location>
        <begin position="6"/>
        <end position="122"/>
    </location>
</feature>
<dbReference type="SUPFAM" id="SSF55347">
    <property type="entry name" value="Glyceraldehyde-3-phosphate dehydrogenase-like, C-terminal domain"/>
    <property type="match status" value="1"/>
</dbReference>
<dbReference type="SUPFAM" id="SSF51735">
    <property type="entry name" value="NAD(P)-binding Rossmann-fold domains"/>
    <property type="match status" value="1"/>
</dbReference>
<name>A0ABP4PVA9_9ACTN</name>
<comment type="caution">
    <text evidence="4">The sequence shown here is derived from an EMBL/GenBank/DDBJ whole genome shotgun (WGS) entry which is preliminary data.</text>
</comment>
<gene>
    <name evidence="4" type="ORF">GCM10009789_46150</name>
</gene>
<sequence>MSKPLKIAVLGFWHVHAGDYARQTEQHPGTELVAVWDDDPTLGQPGADRFGVPFAPDLEALLSRDDLDGVIITTATDVHRDLMVQAANARKHIFTEKLLAPTVTEATEIIAAADENGVKLVVSLPRLAHGYTRAIRDVIDSGELGQLTYGRIRLSHDGAVPRDGTEGWLPQRFFDPKAAIGGALTDLGCHPVYLLQQFLGADPETVSATYRSVAGRGLEDNAVVTVGYRDQKIGVIEAGFASRNPFTIEIFGTDGSLTYTDAGNVLRVAGPASGGEERQVPVPEHGKDPFGQWVDHITDGTRADDNLARAVELTRLVEAANQAAAEGRTIAYEAPTR</sequence>
<dbReference type="Pfam" id="PF22725">
    <property type="entry name" value="GFO_IDH_MocA_C3"/>
    <property type="match status" value="1"/>
</dbReference>
<dbReference type="RefSeq" id="WP_344217169.1">
    <property type="nucleotide sequence ID" value="NZ_BAAAOS010000032.1"/>
</dbReference>
<dbReference type="Pfam" id="PF01408">
    <property type="entry name" value="GFO_IDH_MocA"/>
    <property type="match status" value="1"/>
</dbReference>
<dbReference type="InterPro" id="IPR036291">
    <property type="entry name" value="NAD(P)-bd_dom_sf"/>
</dbReference>
<keyword evidence="1" id="KW-0560">Oxidoreductase</keyword>
<reference evidence="5" key="1">
    <citation type="journal article" date="2019" name="Int. J. Syst. Evol. Microbiol.">
        <title>The Global Catalogue of Microorganisms (GCM) 10K type strain sequencing project: providing services to taxonomists for standard genome sequencing and annotation.</title>
        <authorList>
            <consortium name="The Broad Institute Genomics Platform"/>
            <consortium name="The Broad Institute Genome Sequencing Center for Infectious Disease"/>
            <person name="Wu L."/>
            <person name="Ma J."/>
        </authorList>
    </citation>
    <scope>NUCLEOTIDE SEQUENCE [LARGE SCALE GENOMIC DNA]</scope>
    <source>
        <strain evidence="5">JCM 14969</strain>
    </source>
</reference>
<proteinExistence type="predicted"/>
<evidence type="ECO:0000259" key="2">
    <source>
        <dbReference type="Pfam" id="PF01408"/>
    </source>
</evidence>
<dbReference type="PANTHER" id="PTHR43818">
    <property type="entry name" value="BCDNA.GH03377"/>
    <property type="match status" value="1"/>
</dbReference>
<evidence type="ECO:0000259" key="3">
    <source>
        <dbReference type="Pfam" id="PF22725"/>
    </source>
</evidence>
<keyword evidence="5" id="KW-1185">Reference proteome</keyword>
<dbReference type="InterPro" id="IPR050463">
    <property type="entry name" value="Gfo/Idh/MocA_oxidrdct_glycsds"/>
</dbReference>
<evidence type="ECO:0000256" key="1">
    <source>
        <dbReference type="ARBA" id="ARBA00023002"/>
    </source>
</evidence>
<dbReference type="Gene3D" id="3.30.360.10">
    <property type="entry name" value="Dihydrodipicolinate Reductase, domain 2"/>
    <property type="match status" value="1"/>
</dbReference>
<dbReference type="PANTHER" id="PTHR43818:SF11">
    <property type="entry name" value="BCDNA.GH03377"/>
    <property type="match status" value="1"/>
</dbReference>
<dbReference type="EMBL" id="BAAAOS010000032">
    <property type="protein sequence ID" value="GAA1587391.1"/>
    <property type="molecule type" value="Genomic_DNA"/>
</dbReference>
<accession>A0ABP4PVA9</accession>
<evidence type="ECO:0000313" key="4">
    <source>
        <dbReference type="EMBL" id="GAA1587391.1"/>
    </source>
</evidence>
<feature type="domain" description="GFO/IDH/MocA-like oxidoreductase" evidence="3">
    <location>
        <begin position="133"/>
        <end position="257"/>
    </location>
</feature>
<dbReference type="Proteomes" id="UP001500393">
    <property type="component" value="Unassembled WGS sequence"/>
</dbReference>
<dbReference type="InterPro" id="IPR000683">
    <property type="entry name" value="Gfo/Idh/MocA-like_OxRdtase_N"/>
</dbReference>
<organism evidence="4 5">
    <name type="scientific">Kribbella sancticallisti</name>
    <dbReference type="NCBI Taxonomy" id="460087"/>
    <lineage>
        <taxon>Bacteria</taxon>
        <taxon>Bacillati</taxon>
        <taxon>Actinomycetota</taxon>
        <taxon>Actinomycetes</taxon>
        <taxon>Propionibacteriales</taxon>
        <taxon>Kribbellaceae</taxon>
        <taxon>Kribbella</taxon>
    </lineage>
</organism>
<dbReference type="InterPro" id="IPR055170">
    <property type="entry name" value="GFO_IDH_MocA-like_dom"/>
</dbReference>
<dbReference type="Gene3D" id="3.40.50.720">
    <property type="entry name" value="NAD(P)-binding Rossmann-like Domain"/>
    <property type="match status" value="1"/>
</dbReference>
<protein>
    <submittedName>
        <fullName evidence="4">Gfo/Idh/MocA family oxidoreductase</fullName>
    </submittedName>
</protein>